<feature type="transmembrane region" description="Helical" evidence="1">
    <location>
        <begin position="59"/>
        <end position="81"/>
    </location>
</feature>
<dbReference type="HOGENOM" id="CLU_1412413_0_0_2"/>
<keyword evidence="1" id="KW-0472">Membrane</keyword>
<evidence type="ECO:0000313" key="4">
    <source>
        <dbReference type="Proteomes" id="UP000005867"/>
    </source>
</evidence>
<feature type="domain" description="CAAX prenyl protease 2/Lysostaphin resistance protein A-like" evidence="2">
    <location>
        <begin position="100"/>
        <end position="188"/>
    </location>
</feature>
<proteinExistence type="predicted"/>
<dbReference type="InterPro" id="IPR003675">
    <property type="entry name" value="Rce1/LyrA-like_dom"/>
</dbReference>
<feature type="transmembrane region" description="Helical" evidence="1">
    <location>
        <begin position="32"/>
        <end position="50"/>
    </location>
</feature>
<dbReference type="KEGG" id="pyr:P186_2331"/>
<dbReference type="Pfam" id="PF02517">
    <property type="entry name" value="Rce1-like"/>
    <property type="match status" value="1"/>
</dbReference>
<dbReference type="eggNOG" id="arCOG03735">
    <property type="taxonomic scope" value="Archaea"/>
</dbReference>
<keyword evidence="1" id="KW-1133">Transmembrane helix</keyword>
<dbReference type="AlphaFoldDB" id="G7VC35"/>
<organism evidence="3 4">
    <name type="scientific">Pyrobaculum ferrireducens</name>
    <dbReference type="NCBI Taxonomy" id="1104324"/>
    <lineage>
        <taxon>Archaea</taxon>
        <taxon>Thermoproteota</taxon>
        <taxon>Thermoprotei</taxon>
        <taxon>Thermoproteales</taxon>
        <taxon>Thermoproteaceae</taxon>
        <taxon>Pyrobaculum</taxon>
    </lineage>
</organism>
<keyword evidence="4" id="KW-1185">Reference proteome</keyword>
<dbReference type="STRING" id="1104324.P186_2331"/>
<dbReference type="PANTHER" id="PTHR43592:SF15">
    <property type="entry name" value="CAAX AMINO TERMINAL PROTEASE FAMILY PROTEIN"/>
    <property type="match status" value="1"/>
</dbReference>
<feature type="transmembrane region" description="Helical" evidence="1">
    <location>
        <begin position="7"/>
        <end position="26"/>
    </location>
</feature>
<protein>
    <recommendedName>
        <fullName evidence="2">CAAX prenyl protease 2/Lysostaphin resistance protein A-like domain-containing protein</fullName>
    </recommendedName>
</protein>
<feature type="transmembrane region" description="Helical" evidence="1">
    <location>
        <begin position="137"/>
        <end position="162"/>
    </location>
</feature>
<feature type="transmembrane region" description="Helical" evidence="1">
    <location>
        <begin position="174"/>
        <end position="195"/>
    </location>
</feature>
<name>G7VC35_9CREN</name>
<dbReference type="GO" id="GO:0004175">
    <property type="term" value="F:endopeptidase activity"/>
    <property type="evidence" value="ECO:0007669"/>
    <property type="project" value="UniProtKB-ARBA"/>
</dbReference>
<gene>
    <name evidence="3" type="ORF">P186_2331</name>
</gene>
<reference evidence="3 4" key="1">
    <citation type="journal article" date="2012" name="J. Bacteriol.">
        <title>Complete genome sequence of strain 1860, a crenarchaeon of the genus pyrobaculum able to grow with various electron acceptors.</title>
        <authorList>
            <person name="Mardanov A.V."/>
            <person name="Gumerov V.M."/>
            <person name="Slobodkina G.B."/>
            <person name="Beletsky A.V."/>
            <person name="Bonch-Osmolovskaya E.A."/>
            <person name="Ravin N.V."/>
            <person name="Skryabin K.G."/>
        </authorList>
    </citation>
    <scope>NUCLEOTIDE SEQUENCE [LARGE SCALE GENOMIC DNA]</scope>
    <source>
        <strain evidence="3 4">1860</strain>
    </source>
</reference>
<dbReference type="Proteomes" id="UP000005867">
    <property type="component" value="Chromosome"/>
</dbReference>
<evidence type="ECO:0000313" key="3">
    <source>
        <dbReference type="EMBL" id="AET33721.1"/>
    </source>
</evidence>
<dbReference type="PANTHER" id="PTHR43592">
    <property type="entry name" value="CAAX AMINO TERMINAL PROTEASE"/>
    <property type="match status" value="1"/>
</dbReference>
<dbReference type="GO" id="GO:0080120">
    <property type="term" value="P:CAAX-box protein maturation"/>
    <property type="evidence" value="ECO:0007669"/>
    <property type="project" value="UniProtKB-ARBA"/>
</dbReference>
<evidence type="ECO:0000256" key="1">
    <source>
        <dbReference type="SAM" id="Phobius"/>
    </source>
</evidence>
<dbReference type="EMBL" id="CP003098">
    <property type="protein sequence ID" value="AET33721.1"/>
    <property type="molecule type" value="Genomic_DNA"/>
</dbReference>
<sequence length="197" mass="21692">MFIYVRLVALALSIPVMFIAMGVAALLAPNCVSASLAVAYLVLTPLIYYARPFAFRPKYFAISLLIFTGLWGLELILQPLLRQYDSLLQVFIQTLSTCPQWRLYFFTSAVVLVPLVEETIFRAMLYTELEKRAGQLVGYMGNSLIFAAVHGAAALLPLYFAYGLVLTYAFKKGGITASMTLHGLNNLVALLPILLGG</sequence>
<dbReference type="BioCyc" id="PSP1104324:GJSN-2281-MONOMER"/>
<keyword evidence="1" id="KW-0812">Transmembrane</keyword>
<evidence type="ECO:0000259" key="2">
    <source>
        <dbReference type="Pfam" id="PF02517"/>
    </source>
</evidence>
<accession>G7VC35</accession>